<dbReference type="STRING" id="368603.AYY16_04135"/>
<dbReference type="InterPro" id="IPR048770">
    <property type="entry name" value="SoFic-like_C"/>
</dbReference>
<dbReference type="SUPFAM" id="SSF140931">
    <property type="entry name" value="Fic-like"/>
    <property type="match status" value="1"/>
</dbReference>
<comment type="catalytic activity">
    <reaction evidence="1">
        <text>L-tyrosyl-[protein] + ATP = O-(5'-adenylyl)-L-tyrosyl-[protein] + diphosphate</text>
        <dbReference type="Rhea" id="RHEA:54288"/>
        <dbReference type="Rhea" id="RHEA-COMP:10136"/>
        <dbReference type="Rhea" id="RHEA-COMP:13846"/>
        <dbReference type="ChEBI" id="CHEBI:30616"/>
        <dbReference type="ChEBI" id="CHEBI:33019"/>
        <dbReference type="ChEBI" id="CHEBI:46858"/>
        <dbReference type="ChEBI" id="CHEBI:83624"/>
        <dbReference type="EC" id="2.7.7.108"/>
    </reaction>
</comment>
<evidence type="ECO:0000256" key="1">
    <source>
        <dbReference type="PIRNR" id="PIRNR038925"/>
    </source>
</evidence>
<dbReference type="PROSITE" id="PS51459">
    <property type="entry name" value="FIDO"/>
    <property type="match status" value="1"/>
</dbReference>
<feature type="binding site" evidence="4">
    <location>
        <begin position="198"/>
        <end position="205"/>
    </location>
    <ligand>
        <name>ATP</name>
        <dbReference type="ChEBI" id="CHEBI:30616"/>
    </ligand>
</feature>
<comment type="subunit">
    <text evidence="1">Homodimer.</text>
</comment>
<evidence type="ECO:0000259" key="5">
    <source>
        <dbReference type="PROSITE" id="PS51459"/>
    </source>
</evidence>
<dbReference type="InterPro" id="IPR040198">
    <property type="entry name" value="Fido_containing"/>
</dbReference>
<dbReference type="RefSeq" id="WP_067420328.1">
    <property type="nucleotide sequence ID" value="NZ_LZEX01000001.1"/>
</dbReference>
<dbReference type="GO" id="GO:0042803">
    <property type="term" value="F:protein homodimerization activity"/>
    <property type="evidence" value="ECO:0007669"/>
    <property type="project" value="UniProtKB-UniRule"/>
</dbReference>
<protein>
    <recommendedName>
        <fullName evidence="1">Protein adenylyltransferase</fullName>
        <ecNumber evidence="1">2.7.7.108</ecNumber>
    </recommendedName>
    <alternativeName>
        <fullName evidence="1">AMPylator</fullName>
    </alternativeName>
</protein>
<accession>A0A1B8HP09</accession>
<gene>
    <name evidence="6" type="ORF">AYY17_00225</name>
</gene>
<dbReference type="InterPro" id="IPR026287">
    <property type="entry name" value="SoFic-like"/>
</dbReference>
<feature type="binding site" evidence="2">
    <location>
        <position position="236"/>
    </location>
    <ligand>
        <name>ATP</name>
        <dbReference type="ChEBI" id="CHEBI:30616"/>
    </ligand>
</feature>
<dbReference type="Gene3D" id="1.10.3290.10">
    <property type="entry name" value="Fido-like domain"/>
    <property type="match status" value="1"/>
</dbReference>
<comment type="function">
    <text evidence="1">Adenylyltransferase that mediates the addition of adenosine 5'-monophosphate (AMP) to specific residues of target proteins.</text>
</comment>
<keyword evidence="1 2" id="KW-0067">ATP-binding</keyword>
<feature type="binding site" evidence="2">
    <location>
        <position position="70"/>
    </location>
    <ligand>
        <name>ATP</name>
        <dbReference type="ChEBI" id="CHEBI:30616"/>
    </ligand>
</feature>
<evidence type="ECO:0000256" key="4">
    <source>
        <dbReference type="PIRSR" id="PIRSR640198-2"/>
    </source>
</evidence>
<feature type="binding site" evidence="4">
    <location>
        <begin position="236"/>
        <end position="237"/>
    </location>
    <ligand>
        <name>ATP</name>
        <dbReference type="ChEBI" id="CHEBI:30616"/>
    </ligand>
</feature>
<organism evidence="6 7">
    <name type="scientific">Morganella psychrotolerans</name>
    <dbReference type="NCBI Taxonomy" id="368603"/>
    <lineage>
        <taxon>Bacteria</taxon>
        <taxon>Pseudomonadati</taxon>
        <taxon>Pseudomonadota</taxon>
        <taxon>Gammaproteobacteria</taxon>
        <taxon>Enterobacterales</taxon>
        <taxon>Morganellaceae</taxon>
        <taxon>Morganella</taxon>
    </lineage>
</organism>
<feature type="binding site" evidence="2">
    <location>
        <begin position="199"/>
        <end position="205"/>
    </location>
    <ligand>
        <name>ATP</name>
        <dbReference type="ChEBI" id="CHEBI:30616"/>
    </ligand>
</feature>
<dbReference type="InterPro" id="IPR036597">
    <property type="entry name" value="Fido-like_dom_sf"/>
</dbReference>
<dbReference type="Proteomes" id="UP000092247">
    <property type="component" value="Unassembled WGS sequence"/>
</dbReference>
<proteinExistence type="predicted"/>
<dbReference type="NCBIfam" id="NF046030">
    <property type="entry name" value="ProtAdlyltaseSoFic"/>
    <property type="match status" value="1"/>
</dbReference>
<keyword evidence="1" id="KW-0548">Nucleotidyltransferase</keyword>
<dbReference type="EMBL" id="LZEX01000001">
    <property type="protein sequence ID" value="OBU11225.1"/>
    <property type="molecule type" value="Genomic_DNA"/>
</dbReference>
<dbReference type="InterPro" id="IPR025758">
    <property type="entry name" value="Fic/DOC_N"/>
</dbReference>
<evidence type="ECO:0000313" key="7">
    <source>
        <dbReference type="Proteomes" id="UP000092247"/>
    </source>
</evidence>
<dbReference type="AlphaFoldDB" id="A0A1B8HP09"/>
<dbReference type="GO" id="GO:0070733">
    <property type="term" value="F:AMPylase activity"/>
    <property type="evidence" value="ECO:0007669"/>
    <property type="project" value="UniProtKB-UniRule"/>
</dbReference>
<evidence type="ECO:0000256" key="3">
    <source>
        <dbReference type="PIRSR" id="PIRSR640198-1"/>
    </source>
</evidence>
<dbReference type="PANTHER" id="PTHR13504">
    <property type="entry name" value="FIDO DOMAIN-CONTAINING PROTEIN DDB_G0283145"/>
    <property type="match status" value="1"/>
</dbReference>
<keyword evidence="1 2" id="KW-0547">Nucleotide-binding</keyword>
<feature type="active site" evidence="3">
    <location>
        <position position="194"/>
    </location>
</feature>
<dbReference type="GO" id="GO:0005524">
    <property type="term" value="F:ATP binding"/>
    <property type="evidence" value="ECO:0007669"/>
    <property type="project" value="UniProtKB-UniRule"/>
</dbReference>
<comment type="caution">
    <text evidence="6">The sequence shown here is derived from an EMBL/GenBank/DDBJ whole genome shotgun (WGS) entry which is preliminary data.</text>
</comment>
<keyword evidence="1" id="KW-0808">Transferase</keyword>
<dbReference type="Pfam" id="PF02661">
    <property type="entry name" value="Fic"/>
    <property type="match status" value="1"/>
</dbReference>
<dbReference type="Pfam" id="PF13784">
    <property type="entry name" value="Fic_N"/>
    <property type="match status" value="1"/>
</dbReference>
<evidence type="ECO:0000313" key="6">
    <source>
        <dbReference type="EMBL" id="OBU11225.1"/>
    </source>
</evidence>
<name>A0A1B8HP09_9GAMM</name>
<dbReference type="Pfam" id="PF21248">
    <property type="entry name" value="SoFic-like_C"/>
    <property type="match status" value="1"/>
</dbReference>
<comment type="catalytic activity">
    <reaction evidence="1">
        <text>L-threonyl-[protein] + ATP = 3-O-(5'-adenylyl)-L-threonyl-[protein] + diphosphate</text>
        <dbReference type="Rhea" id="RHEA:54292"/>
        <dbReference type="Rhea" id="RHEA-COMP:11060"/>
        <dbReference type="Rhea" id="RHEA-COMP:13847"/>
        <dbReference type="ChEBI" id="CHEBI:30013"/>
        <dbReference type="ChEBI" id="CHEBI:30616"/>
        <dbReference type="ChEBI" id="CHEBI:33019"/>
        <dbReference type="ChEBI" id="CHEBI:138113"/>
        <dbReference type="EC" id="2.7.7.108"/>
    </reaction>
</comment>
<sequence>MTHDPKVPYNALPALPPDLDLIETRKILKACITARAAVAELKTAGELIPDPALLINILPLLEAKDSSRIENIVTTSDQLFQYAGHEENADPATKEALRYRTALHNGFAQLNTFPLCTNTAITICTTLRSIQTDIRKTPGTVLSDQYGNVIYTPPSGETVIRDLLTNWETFLHAEDDIDPLIKMAILHYQFECIHPFPDGNGRTGRILNILYLIQTDILSLPILYLSRFILENRDKYYTLLRGVTENRGWEPWILFMLEATENTAKWTSRKIAVIRRLIEEITGYVREKLPKIYTHELIQVLFVQPYCRIENLVERGVAKRQTASAYLKQLVEIGVLEEMQSGREKLYLNTRLLQELNR</sequence>
<feature type="domain" description="Fido" evidence="5">
    <location>
        <begin position="118"/>
        <end position="258"/>
    </location>
</feature>
<reference evidence="6 7" key="1">
    <citation type="submission" date="2016-06" db="EMBL/GenBank/DDBJ databases">
        <authorList>
            <person name="Kjaerup R.B."/>
            <person name="Dalgaard T.S."/>
            <person name="Juul-Madsen H.R."/>
        </authorList>
    </citation>
    <scope>NUCLEOTIDE SEQUENCE [LARGE SCALE GENOMIC DNA]</scope>
    <source>
        <strain evidence="6 7">GCSL-Mp3</strain>
    </source>
</reference>
<dbReference type="PANTHER" id="PTHR13504:SF35">
    <property type="entry name" value="PROTEIN ADENYLYLTRANSFERASE SOFIC"/>
    <property type="match status" value="1"/>
</dbReference>
<dbReference type="GO" id="GO:0000287">
    <property type="term" value="F:magnesium ion binding"/>
    <property type="evidence" value="ECO:0007669"/>
    <property type="project" value="UniProtKB-UniRule"/>
</dbReference>
<dbReference type="InterPro" id="IPR003812">
    <property type="entry name" value="Fido"/>
</dbReference>
<evidence type="ECO:0000256" key="2">
    <source>
        <dbReference type="PIRSR" id="PIRSR038925-1"/>
    </source>
</evidence>
<dbReference type="EC" id="2.7.7.108" evidence="1"/>
<feature type="binding site" evidence="2">
    <location>
        <position position="194"/>
    </location>
    <ligand>
        <name>ATP</name>
        <dbReference type="ChEBI" id="CHEBI:30616"/>
    </ligand>
</feature>
<dbReference type="PIRSF" id="PIRSF038925">
    <property type="entry name" value="AMP-prot_trans"/>
    <property type="match status" value="1"/>
</dbReference>